<feature type="domain" description="RNA polymerase sigma-70 region 2" evidence="7">
    <location>
        <begin position="10"/>
        <end position="74"/>
    </location>
</feature>
<keyword evidence="4 6" id="KW-0238">DNA-binding</keyword>
<dbReference type="Gene3D" id="1.10.10.10">
    <property type="entry name" value="Winged helix-like DNA-binding domain superfamily/Winged helix DNA-binding domain"/>
    <property type="match status" value="1"/>
</dbReference>
<evidence type="ECO:0000313" key="9">
    <source>
        <dbReference type="EMBL" id="TCT15979.1"/>
    </source>
</evidence>
<evidence type="ECO:0000259" key="8">
    <source>
        <dbReference type="Pfam" id="PF08281"/>
    </source>
</evidence>
<evidence type="ECO:0000256" key="1">
    <source>
        <dbReference type="ARBA" id="ARBA00010641"/>
    </source>
</evidence>
<accession>A0A4R3MM18</accession>
<dbReference type="InterPro" id="IPR036388">
    <property type="entry name" value="WH-like_DNA-bd_sf"/>
</dbReference>
<dbReference type="AlphaFoldDB" id="A0A4R3MM18"/>
<reference evidence="9 10" key="1">
    <citation type="submission" date="2019-03" db="EMBL/GenBank/DDBJ databases">
        <title>Genomic Encyclopedia of Type Strains, Phase IV (KMG-IV): sequencing the most valuable type-strain genomes for metagenomic binning, comparative biology and taxonomic classification.</title>
        <authorList>
            <person name="Goeker M."/>
        </authorList>
    </citation>
    <scope>NUCLEOTIDE SEQUENCE [LARGE SCALE GENOMIC DNA]</scope>
    <source>
        <strain evidence="9 10">DSM 25894</strain>
    </source>
</reference>
<keyword evidence="2 6" id="KW-0805">Transcription regulation</keyword>
<keyword evidence="3 6" id="KW-0731">Sigma factor</keyword>
<dbReference type="GO" id="GO:0003677">
    <property type="term" value="F:DNA binding"/>
    <property type="evidence" value="ECO:0007669"/>
    <property type="project" value="UniProtKB-KW"/>
</dbReference>
<keyword evidence="5 6" id="KW-0804">Transcription</keyword>
<sequence length="168" mass="20231">MEENPIEEWFHNYERDVTSFLMYYSESIEVEDLVQDTFLTALKKWKTFKGESPPKTWLISIARNIANDRYRRQKIWKNILHYLSNEQQIVPDVENSIVKDFEKRQLYQAIQQLPSKYKEVIILRGILELSPEETAKVLQVKQNHVYVLYHRSLKKLKDILEKEELSNE</sequence>
<dbReference type="SUPFAM" id="SSF88946">
    <property type="entry name" value="Sigma2 domain of RNA polymerase sigma factors"/>
    <property type="match status" value="1"/>
</dbReference>
<dbReference type="InterPro" id="IPR007627">
    <property type="entry name" value="RNA_pol_sigma70_r2"/>
</dbReference>
<dbReference type="GO" id="GO:0006352">
    <property type="term" value="P:DNA-templated transcription initiation"/>
    <property type="evidence" value="ECO:0007669"/>
    <property type="project" value="InterPro"/>
</dbReference>
<protein>
    <recommendedName>
        <fullName evidence="6">RNA polymerase sigma factor</fullName>
    </recommendedName>
</protein>
<dbReference type="CDD" id="cd06171">
    <property type="entry name" value="Sigma70_r4"/>
    <property type="match status" value="1"/>
</dbReference>
<dbReference type="PANTHER" id="PTHR43133:SF51">
    <property type="entry name" value="RNA POLYMERASE SIGMA FACTOR"/>
    <property type="match status" value="1"/>
</dbReference>
<dbReference type="GO" id="GO:0006950">
    <property type="term" value="P:response to stress"/>
    <property type="evidence" value="ECO:0007669"/>
    <property type="project" value="UniProtKB-ARBA"/>
</dbReference>
<comment type="similarity">
    <text evidence="1 6">Belongs to the sigma-70 factor family. ECF subfamily.</text>
</comment>
<dbReference type="Pfam" id="PF04542">
    <property type="entry name" value="Sigma70_r2"/>
    <property type="match status" value="1"/>
</dbReference>
<evidence type="ECO:0000313" key="10">
    <source>
        <dbReference type="Proteomes" id="UP000294650"/>
    </source>
</evidence>
<evidence type="ECO:0000256" key="5">
    <source>
        <dbReference type="ARBA" id="ARBA00023163"/>
    </source>
</evidence>
<dbReference type="InterPro" id="IPR013324">
    <property type="entry name" value="RNA_pol_sigma_r3/r4-like"/>
</dbReference>
<evidence type="ECO:0000259" key="7">
    <source>
        <dbReference type="Pfam" id="PF04542"/>
    </source>
</evidence>
<dbReference type="InterPro" id="IPR013325">
    <property type="entry name" value="RNA_pol_sigma_r2"/>
</dbReference>
<evidence type="ECO:0000256" key="2">
    <source>
        <dbReference type="ARBA" id="ARBA00023015"/>
    </source>
</evidence>
<comment type="caution">
    <text evidence="9">The sequence shown here is derived from an EMBL/GenBank/DDBJ whole genome shotgun (WGS) entry which is preliminary data.</text>
</comment>
<dbReference type="RefSeq" id="WP_132373225.1">
    <property type="nucleotide sequence ID" value="NZ_SMAN01000035.1"/>
</dbReference>
<organism evidence="9 10">
    <name type="scientific">Melghiribacillus thermohalophilus</name>
    <dbReference type="NCBI Taxonomy" id="1324956"/>
    <lineage>
        <taxon>Bacteria</taxon>
        <taxon>Bacillati</taxon>
        <taxon>Bacillota</taxon>
        <taxon>Bacilli</taxon>
        <taxon>Bacillales</taxon>
        <taxon>Bacillaceae</taxon>
        <taxon>Melghiribacillus</taxon>
    </lineage>
</organism>
<dbReference type="Proteomes" id="UP000294650">
    <property type="component" value="Unassembled WGS sequence"/>
</dbReference>
<evidence type="ECO:0000256" key="6">
    <source>
        <dbReference type="RuleBase" id="RU000716"/>
    </source>
</evidence>
<dbReference type="EMBL" id="SMAN01000035">
    <property type="protein sequence ID" value="TCT15979.1"/>
    <property type="molecule type" value="Genomic_DNA"/>
</dbReference>
<evidence type="ECO:0000256" key="4">
    <source>
        <dbReference type="ARBA" id="ARBA00023125"/>
    </source>
</evidence>
<dbReference type="PANTHER" id="PTHR43133">
    <property type="entry name" value="RNA POLYMERASE ECF-TYPE SIGMA FACTO"/>
    <property type="match status" value="1"/>
</dbReference>
<dbReference type="InterPro" id="IPR014284">
    <property type="entry name" value="RNA_pol_sigma-70_dom"/>
</dbReference>
<dbReference type="Gene3D" id="1.10.1740.10">
    <property type="match status" value="1"/>
</dbReference>
<dbReference type="SUPFAM" id="SSF88659">
    <property type="entry name" value="Sigma3 and sigma4 domains of RNA polymerase sigma factors"/>
    <property type="match status" value="1"/>
</dbReference>
<gene>
    <name evidence="9" type="ORF">EDD68_13513</name>
</gene>
<dbReference type="InterPro" id="IPR039425">
    <property type="entry name" value="RNA_pol_sigma-70-like"/>
</dbReference>
<dbReference type="InterPro" id="IPR013249">
    <property type="entry name" value="RNA_pol_sigma70_r4_t2"/>
</dbReference>
<dbReference type="GO" id="GO:0016987">
    <property type="term" value="F:sigma factor activity"/>
    <property type="evidence" value="ECO:0007669"/>
    <property type="project" value="UniProtKB-KW"/>
</dbReference>
<evidence type="ECO:0000256" key="3">
    <source>
        <dbReference type="ARBA" id="ARBA00023082"/>
    </source>
</evidence>
<dbReference type="InterPro" id="IPR000838">
    <property type="entry name" value="RNA_pol_sigma70_ECF_CS"/>
</dbReference>
<dbReference type="OrthoDB" id="2470088at2"/>
<dbReference type="Pfam" id="PF08281">
    <property type="entry name" value="Sigma70_r4_2"/>
    <property type="match status" value="1"/>
</dbReference>
<proteinExistence type="inferred from homology"/>
<keyword evidence="10" id="KW-1185">Reference proteome</keyword>
<feature type="domain" description="RNA polymerase sigma factor 70 region 4 type 2" evidence="8">
    <location>
        <begin position="104"/>
        <end position="156"/>
    </location>
</feature>
<dbReference type="NCBIfam" id="TIGR02937">
    <property type="entry name" value="sigma70-ECF"/>
    <property type="match status" value="1"/>
</dbReference>
<name>A0A4R3MM18_9BACI</name>
<dbReference type="PROSITE" id="PS01063">
    <property type="entry name" value="SIGMA70_ECF"/>
    <property type="match status" value="1"/>
</dbReference>